<proteinExistence type="predicted"/>
<evidence type="ECO:0000313" key="7">
    <source>
        <dbReference type="EMBL" id="CEK72077.1"/>
    </source>
</evidence>
<gene>
    <name evidence="7" type="primary">ORF80972</name>
</gene>
<feature type="non-terminal residue" evidence="7">
    <location>
        <position position="1"/>
    </location>
</feature>
<feature type="transmembrane region" description="Helical" evidence="5">
    <location>
        <begin position="6"/>
        <end position="22"/>
    </location>
</feature>
<dbReference type="EMBL" id="HACG01025212">
    <property type="protein sequence ID" value="CEK72077.1"/>
    <property type="molecule type" value="Transcribed_RNA"/>
</dbReference>
<evidence type="ECO:0000256" key="2">
    <source>
        <dbReference type="ARBA" id="ARBA00022692"/>
    </source>
</evidence>
<evidence type="ECO:0000256" key="5">
    <source>
        <dbReference type="SAM" id="Phobius"/>
    </source>
</evidence>
<reference evidence="7" key="1">
    <citation type="submission" date="2014-12" db="EMBL/GenBank/DDBJ databases">
        <title>Insight into the proteome of Arion vulgaris.</title>
        <authorList>
            <person name="Aradska J."/>
            <person name="Bulat T."/>
            <person name="Smidak R."/>
            <person name="Sarate P."/>
            <person name="Gangsoo J."/>
            <person name="Sialana F."/>
            <person name="Bilban M."/>
            <person name="Lubec G."/>
        </authorList>
    </citation>
    <scope>NUCLEOTIDE SEQUENCE</scope>
    <source>
        <tissue evidence="7">Skin</tissue>
    </source>
</reference>
<accession>A0A0B6ZUP1</accession>
<feature type="transmembrane region" description="Helical" evidence="5">
    <location>
        <begin position="54"/>
        <end position="72"/>
    </location>
</feature>
<dbReference type="InterPro" id="IPR017452">
    <property type="entry name" value="GPCR_Rhodpsn_7TM"/>
</dbReference>
<organism evidence="7">
    <name type="scientific">Arion vulgaris</name>
    <dbReference type="NCBI Taxonomy" id="1028688"/>
    <lineage>
        <taxon>Eukaryota</taxon>
        <taxon>Metazoa</taxon>
        <taxon>Spiralia</taxon>
        <taxon>Lophotrochozoa</taxon>
        <taxon>Mollusca</taxon>
        <taxon>Gastropoda</taxon>
        <taxon>Heterobranchia</taxon>
        <taxon>Euthyneura</taxon>
        <taxon>Panpulmonata</taxon>
        <taxon>Eupulmonata</taxon>
        <taxon>Stylommatophora</taxon>
        <taxon>Helicina</taxon>
        <taxon>Arionoidea</taxon>
        <taxon>Arionidae</taxon>
        <taxon>Arion</taxon>
    </lineage>
</organism>
<name>A0A0B6ZUP1_9EUPU</name>
<evidence type="ECO:0000256" key="1">
    <source>
        <dbReference type="ARBA" id="ARBA00004370"/>
    </source>
</evidence>
<evidence type="ECO:0000256" key="4">
    <source>
        <dbReference type="ARBA" id="ARBA00023136"/>
    </source>
</evidence>
<protein>
    <recommendedName>
        <fullName evidence="6">G-protein coupled receptors family 1 profile domain-containing protein</fullName>
    </recommendedName>
</protein>
<keyword evidence="3 5" id="KW-1133">Transmembrane helix</keyword>
<evidence type="ECO:0000259" key="6">
    <source>
        <dbReference type="PROSITE" id="PS50262"/>
    </source>
</evidence>
<feature type="non-terminal residue" evidence="7">
    <location>
        <position position="76"/>
    </location>
</feature>
<evidence type="ECO:0000256" key="3">
    <source>
        <dbReference type="ARBA" id="ARBA00022989"/>
    </source>
</evidence>
<dbReference type="Gene3D" id="1.20.1070.10">
    <property type="entry name" value="Rhodopsin 7-helix transmembrane proteins"/>
    <property type="match status" value="1"/>
</dbReference>
<keyword evidence="4 5" id="KW-0472">Membrane</keyword>
<keyword evidence="2 5" id="KW-0812">Transmembrane</keyword>
<feature type="domain" description="G-protein coupled receptors family 1 profile" evidence="6">
    <location>
        <begin position="1"/>
        <end position="76"/>
    </location>
</feature>
<comment type="subcellular location">
    <subcellularLocation>
        <location evidence="1">Membrane</location>
    </subcellularLocation>
</comment>
<dbReference type="AlphaFoldDB" id="A0A0B6ZUP1"/>
<dbReference type="GO" id="GO:0016020">
    <property type="term" value="C:membrane"/>
    <property type="evidence" value="ECO:0007669"/>
    <property type="project" value="UniProtKB-SubCell"/>
</dbReference>
<dbReference type="PROSITE" id="PS50262">
    <property type="entry name" value="G_PROTEIN_RECEP_F1_2"/>
    <property type="match status" value="1"/>
</dbReference>
<sequence length="76" mass="8974">VLFFYLPVFLLIIMILLTWKAIRHIQIKRMHTFCEDGDYPNASMQKQLKDQTRMEHGITTMMLFAVITFILLTSPV</sequence>